<keyword evidence="3" id="KW-1185">Reference proteome</keyword>
<dbReference type="Proteomes" id="UP001458880">
    <property type="component" value="Unassembled WGS sequence"/>
</dbReference>
<dbReference type="AlphaFoldDB" id="A0AAW1K0G5"/>
<reference evidence="2 3" key="1">
    <citation type="journal article" date="2024" name="BMC Genomics">
        <title>De novo assembly and annotation of Popillia japonica's genome with initial clues to its potential as an invasive pest.</title>
        <authorList>
            <person name="Cucini C."/>
            <person name="Boschi S."/>
            <person name="Funari R."/>
            <person name="Cardaioli E."/>
            <person name="Iannotti N."/>
            <person name="Marturano G."/>
            <person name="Paoli F."/>
            <person name="Bruttini M."/>
            <person name="Carapelli A."/>
            <person name="Frati F."/>
            <person name="Nardi F."/>
        </authorList>
    </citation>
    <scope>NUCLEOTIDE SEQUENCE [LARGE SCALE GENOMIC DNA]</scope>
    <source>
        <strain evidence="2">DMR45628</strain>
    </source>
</reference>
<keyword evidence="1" id="KW-1133">Transmembrane helix</keyword>
<evidence type="ECO:0000256" key="1">
    <source>
        <dbReference type="SAM" id="Phobius"/>
    </source>
</evidence>
<comment type="caution">
    <text evidence="2">The sequence shown here is derived from an EMBL/GenBank/DDBJ whole genome shotgun (WGS) entry which is preliminary data.</text>
</comment>
<protein>
    <submittedName>
        <fullName evidence="2">Uncharacterized protein</fullName>
    </submittedName>
</protein>
<sequence length="107" mass="12430">MFVLIRRPMTISVQTARGVRSNLRQRCHRRYVRPYPTADDDFRANGTWSSLEFSNRGRDKYGWAVPQAFIATNINGKWTLIWLKMGIGLFAIVLAFVFARFLQSEAM</sequence>
<proteinExistence type="predicted"/>
<evidence type="ECO:0000313" key="3">
    <source>
        <dbReference type="Proteomes" id="UP001458880"/>
    </source>
</evidence>
<gene>
    <name evidence="2" type="ORF">QE152_g25782</name>
</gene>
<keyword evidence="1" id="KW-0472">Membrane</keyword>
<dbReference type="EMBL" id="JASPKY010000287">
    <property type="protein sequence ID" value="KAK9710870.1"/>
    <property type="molecule type" value="Genomic_DNA"/>
</dbReference>
<keyword evidence="1" id="KW-0812">Transmembrane</keyword>
<evidence type="ECO:0000313" key="2">
    <source>
        <dbReference type="EMBL" id="KAK9710870.1"/>
    </source>
</evidence>
<accession>A0AAW1K0G5</accession>
<organism evidence="2 3">
    <name type="scientific">Popillia japonica</name>
    <name type="common">Japanese beetle</name>
    <dbReference type="NCBI Taxonomy" id="7064"/>
    <lineage>
        <taxon>Eukaryota</taxon>
        <taxon>Metazoa</taxon>
        <taxon>Ecdysozoa</taxon>
        <taxon>Arthropoda</taxon>
        <taxon>Hexapoda</taxon>
        <taxon>Insecta</taxon>
        <taxon>Pterygota</taxon>
        <taxon>Neoptera</taxon>
        <taxon>Endopterygota</taxon>
        <taxon>Coleoptera</taxon>
        <taxon>Polyphaga</taxon>
        <taxon>Scarabaeiformia</taxon>
        <taxon>Scarabaeidae</taxon>
        <taxon>Rutelinae</taxon>
        <taxon>Popillia</taxon>
    </lineage>
</organism>
<name>A0AAW1K0G5_POPJA</name>
<feature type="transmembrane region" description="Helical" evidence="1">
    <location>
        <begin position="81"/>
        <end position="102"/>
    </location>
</feature>